<evidence type="ECO:0000313" key="2">
    <source>
        <dbReference type="Proteomes" id="UP000031599"/>
    </source>
</evidence>
<dbReference type="EMBL" id="JMCC02000057">
    <property type="protein sequence ID" value="KIG15321.1"/>
    <property type="molecule type" value="Genomic_DNA"/>
</dbReference>
<dbReference type="AlphaFoldDB" id="A0A0C2CWA2"/>
<name>A0A0C2CWA2_9BACT</name>
<evidence type="ECO:0000313" key="1">
    <source>
        <dbReference type="EMBL" id="KIG15321.1"/>
    </source>
</evidence>
<dbReference type="Proteomes" id="UP000031599">
    <property type="component" value="Unassembled WGS sequence"/>
</dbReference>
<protein>
    <submittedName>
        <fullName evidence="1">Uncharacterized protein</fullName>
    </submittedName>
</protein>
<accession>A0A0C2CWA2</accession>
<organism evidence="1 2">
    <name type="scientific">Enhygromyxa salina</name>
    <dbReference type="NCBI Taxonomy" id="215803"/>
    <lineage>
        <taxon>Bacteria</taxon>
        <taxon>Pseudomonadati</taxon>
        <taxon>Myxococcota</taxon>
        <taxon>Polyangia</taxon>
        <taxon>Nannocystales</taxon>
        <taxon>Nannocystaceae</taxon>
        <taxon>Enhygromyxa</taxon>
    </lineage>
</organism>
<comment type="caution">
    <text evidence="1">The sequence shown here is derived from an EMBL/GenBank/DDBJ whole genome shotgun (WGS) entry which is preliminary data.</text>
</comment>
<proteinExistence type="predicted"/>
<reference evidence="1 2" key="1">
    <citation type="submission" date="2014-12" db="EMBL/GenBank/DDBJ databases">
        <title>Genome assembly of Enhygromyxa salina DSM 15201.</title>
        <authorList>
            <person name="Sharma G."/>
            <person name="Subramanian S."/>
        </authorList>
    </citation>
    <scope>NUCLEOTIDE SEQUENCE [LARGE SCALE GENOMIC DNA]</scope>
    <source>
        <strain evidence="1 2">DSM 15201</strain>
    </source>
</reference>
<gene>
    <name evidence="1" type="ORF">DB30_05748</name>
</gene>
<sequence>MRPAWRLGQLPLGRRSWVVAGGWPGLADIGWARSVGAADRLGT</sequence>